<name>A0A9N9SX64_DIABA</name>
<dbReference type="Pfam" id="PF10326">
    <property type="entry name" value="7TM_GPCR_Str"/>
    <property type="match status" value="1"/>
</dbReference>
<evidence type="ECO:0000256" key="1">
    <source>
        <dbReference type="SAM" id="Phobius"/>
    </source>
</evidence>
<keyword evidence="1" id="KW-1133">Transmembrane helix</keyword>
<evidence type="ECO:0000313" key="2">
    <source>
        <dbReference type="EMBL" id="CAG9829775.1"/>
    </source>
</evidence>
<dbReference type="Proteomes" id="UP001153709">
    <property type="component" value="Chromosome 2"/>
</dbReference>
<keyword evidence="1" id="KW-0812">Transmembrane</keyword>
<feature type="transmembrane region" description="Helical" evidence="1">
    <location>
        <begin position="27"/>
        <end position="48"/>
    </location>
</feature>
<organism evidence="2 3">
    <name type="scientific">Diabrotica balteata</name>
    <name type="common">Banded cucumber beetle</name>
    <dbReference type="NCBI Taxonomy" id="107213"/>
    <lineage>
        <taxon>Eukaryota</taxon>
        <taxon>Metazoa</taxon>
        <taxon>Ecdysozoa</taxon>
        <taxon>Arthropoda</taxon>
        <taxon>Hexapoda</taxon>
        <taxon>Insecta</taxon>
        <taxon>Pterygota</taxon>
        <taxon>Neoptera</taxon>
        <taxon>Endopterygota</taxon>
        <taxon>Coleoptera</taxon>
        <taxon>Polyphaga</taxon>
        <taxon>Cucujiformia</taxon>
        <taxon>Chrysomeloidea</taxon>
        <taxon>Chrysomelidae</taxon>
        <taxon>Galerucinae</taxon>
        <taxon>Diabroticina</taxon>
        <taxon>Diabroticites</taxon>
        <taxon>Diabrotica</taxon>
    </lineage>
</organism>
<sequence>MDEIDRVKTLSNLLQTRNLENAPSRHAWINMTTSLVIVTILLAIIIYFGMKKYRSARKPEKEASQKIEEPLFSALIREEL</sequence>
<keyword evidence="3" id="KW-1185">Reference proteome</keyword>
<dbReference type="InterPro" id="IPR019428">
    <property type="entry name" value="7TM_GPCR_serpentine_rcpt_Str"/>
</dbReference>
<gene>
    <name evidence="2" type="ORF">DIABBA_LOCUS3544</name>
</gene>
<proteinExistence type="predicted"/>
<keyword evidence="1" id="KW-0472">Membrane</keyword>
<protein>
    <submittedName>
        <fullName evidence="2">Uncharacterized protein</fullName>
    </submittedName>
</protein>
<reference evidence="2" key="1">
    <citation type="submission" date="2022-01" db="EMBL/GenBank/DDBJ databases">
        <authorList>
            <person name="King R."/>
        </authorList>
    </citation>
    <scope>NUCLEOTIDE SEQUENCE</scope>
</reference>
<evidence type="ECO:0000313" key="3">
    <source>
        <dbReference type="Proteomes" id="UP001153709"/>
    </source>
</evidence>
<dbReference type="AlphaFoldDB" id="A0A9N9SX64"/>
<accession>A0A9N9SX64</accession>
<dbReference type="EMBL" id="OU898277">
    <property type="protein sequence ID" value="CAG9829775.1"/>
    <property type="molecule type" value="Genomic_DNA"/>
</dbReference>